<dbReference type="RefSeq" id="WP_003961722.1">
    <property type="nucleotide sequence ID" value="NZ_CM000913.1"/>
</dbReference>
<reference evidence="6 7" key="1">
    <citation type="journal article" date="2010" name="Genome Biol. Evol.">
        <title>The sequence of a 1.8-mb bacterial linear plasmid reveals a rich evolutionary reservoir of secondary metabolic pathways.</title>
        <authorList>
            <person name="Medema M.H."/>
            <person name="Trefzer A."/>
            <person name="Kovalchuk A."/>
            <person name="van den Berg M."/>
            <person name="Mueller U."/>
            <person name="Heijne W."/>
            <person name="Wu L."/>
            <person name="Alam M.T."/>
            <person name="Ronning C.M."/>
            <person name="Nierman W.C."/>
            <person name="Bovenberg R.A.L."/>
            <person name="Breitling R."/>
            <person name="Takano E."/>
        </authorList>
    </citation>
    <scope>NUCLEOTIDE SEQUENCE [LARGE SCALE GENOMIC DNA]</scope>
    <source>
        <strain evidence="7">ATCC 27064 / DSM 738 / JCM 4710 / NBRC 13307 / NCIMB 12785 / NRRL 3585 / VKM Ac-602</strain>
    </source>
</reference>
<dbReference type="KEGG" id="sclf:BB341_08630"/>
<protein>
    <submittedName>
        <fullName evidence="6">Transcriptional regulator, LysR family</fullName>
    </submittedName>
</protein>
<dbReference type="EMBL" id="CM000913">
    <property type="protein sequence ID" value="EFG09098.1"/>
    <property type="molecule type" value="Genomic_DNA"/>
</dbReference>
<dbReference type="STRING" id="1901.BB341_08630"/>
<dbReference type="InterPro" id="IPR005119">
    <property type="entry name" value="LysR_subst-bd"/>
</dbReference>
<feature type="domain" description="HTH lysR-type" evidence="5">
    <location>
        <begin position="1"/>
        <end position="56"/>
    </location>
</feature>
<dbReference type="AlphaFoldDB" id="E2Q4T9"/>
<evidence type="ECO:0000256" key="4">
    <source>
        <dbReference type="ARBA" id="ARBA00023163"/>
    </source>
</evidence>
<dbReference type="Gene3D" id="3.40.190.290">
    <property type="match status" value="1"/>
</dbReference>
<dbReference type="SUPFAM" id="SSF46785">
    <property type="entry name" value="Winged helix' DNA-binding domain"/>
    <property type="match status" value="1"/>
</dbReference>
<evidence type="ECO:0000259" key="5">
    <source>
        <dbReference type="PROSITE" id="PS50931"/>
    </source>
</evidence>
<dbReference type="Gene3D" id="1.10.10.10">
    <property type="entry name" value="Winged helix-like DNA-binding domain superfamily/Winged helix DNA-binding domain"/>
    <property type="match status" value="1"/>
</dbReference>
<dbReference type="PROSITE" id="PS50931">
    <property type="entry name" value="HTH_LYSR"/>
    <property type="match status" value="1"/>
</dbReference>
<dbReference type="OrthoDB" id="3286335at2"/>
<keyword evidence="3" id="KW-0238">DNA-binding</keyword>
<comment type="similarity">
    <text evidence="1">Belongs to the LysR transcriptional regulatory family.</text>
</comment>
<dbReference type="GO" id="GO:0000976">
    <property type="term" value="F:transcription cis-regulatory region binding"/>
    <property type="evidence" value="ECO:0007669"/>
    <property type="project" value="TreeGrafter"/>
</dbReference>
<keyword evidence="2" id="KW-0805">Transcription regulation</keyword>
<dbReference type="Proteomes" id="UP000002357">
    <property type="component" value="Chromosome"/>
</dbReference>
<evidence type="ECO:0000256" key="1">
    <source>
        <dbReference type="ARBA" id="ARBA00009437"/>
    </source>
</evidence>
<dbReference type="SUPFAM" id="SSF53850">
    <property type="entry name" value="Periplasmic binding protein-like II"/>
    <property type="match status" value="1"/>
</dbReference>
<dbReference type="Pfam" id="PF00126">
    <property type="entry name" value="HTH_1"/>
    <property type="match status" value="1"/>
</dbReference>
<keyword evidence="7" id="KW-1185">Reference proteome</keyword>
<name>E2Q4T9_STRCL</name>
<keyword evidence="4" id="KW-0804">Transcription</keyword>
<proteinExistence type="inferred from homology"/>
<sequence>MYQLRTFREVARLGSFTKAARSLGYAQSSISAHIRALEAHIGFKLLQRMPHGVRLTAAGEIFQDHVLRIFHVMDEMASALNPTGEMEGRATVGASALLLETRMGPLVRECRHRYPHVRVSPRQLTIAGTADAVRTGAVDMALIHGDNGFDEPLPIGVMIKDLPPLEVVPVGRAALARGGEPGAVPAAARVLVVDPDCVSHQVLATSLREVHGIDAPMVEAGSVGGARELARSGYGIAMLPAEAVCRGEECHGLAVVPGLPRVRLGVRALWADRAMSAVAAVCGVAERIGREHQAVEFA</sequence>
<dbReference type="GO" id="GO:0003700">
    <property type="term" value="F:DNA-binding transcription factor activity"/>
    <property type="evidence" value="ECO:0007669"/>
    <property type="project" value="InterPro"/>
</dbReference>
<dbReference type="Pfam" id="PF03466">
    <property type="entry name" value="LysR_substrate"/>
    <property type="match status" value="1"/>
</dbReference>
<dbReference type="PRINTS" id="PR00039">
    <property type="entry name" value="HTHLYSR"/>
</dbReference>
<dbReference type="eggNOG" id="COG0583">
    <property type="taxonomic scope" value="Bacteria"/>
</dbReference>
<dbReference type="PANTHER" id="PTHR30126">
    <property type="entry name" value="HTH-TYPE TRANSCRIPTIONAL REGULATOR"/>
    <property type="match status" value="1"/>
</dbReference>
<dbReference type="InterPro" id="IPR036390">
    <property type="entry name" value="WH_DNA-bd_sf"/>
</dbReference>
<dbReference type="InterPro" id="IPR000847">
    <property type="entry name" value="LysR_HTH_N"/>
</dbReference>
<dbReference type="InterPro" id="IPR036388">
    <property type="entry name" value="WH-like_DNA-bd_sf"/>
</dbReference>
<dbReference type="GeneID" id="93729487"/>
<accession>E2Q4T9</accession>
<gene>
    <name evidence="6" type="ORF">SCLAV_4024</name>
</gene>
<evidence type="ECO:0000256" key="3">
    <source>
        <dbReference type="ARBA" id="ARBA00023125"/>
    </source>
</evidence>
<evidence type="ECO:0000256" key="2">
    <source>
        <dbReference type="ARBA" id="ARBA00023015"/>
    </source>
</evidence>
<evidence type="ECO:0000313" key="6">
    <source>
        <dbReference type="EMBL" id="EFG09098.1"/>
    </source>
</evidence>
<dbReference type="FunFam" id="1.10.10.10:FF:000001">
    <property type="entry name" value="LysR family transcriptional regulator"/>
    <property type="match status" value="1"/>
</dbReference>
<dbReference type="CDD" id="cd05466">
    <property type="entry name" value="PBP2_LTTR_substrate"/>
    <property type="match status" value="1"/>
</dbReference>
<evidence type="ECO:0000313" key="7">
    <source>
        <dbReference type="Proteomes" id="UP000002357"/>
    </source>
</evidence>
<dbReference type="PANTHER" id="PTHR30126:SF39">
    <property type="entry name" value="HTH-TYPE TRANSCRIPTIONAL REGULATOR CYSL"/>
    <property type="match status" value="1"/>
</dbReference>
<organism evidence="6 7">
    <name type="scientific">Streptomyces clavuligerus</name>
    <dbReference type="NCBI Taxonomy" id="1901"/>
    <lineage>
        <taxon>Bacteria</taxon>
        <taxon>Bacillati</taxon>
        <taxon>Actinomycetota</taxon>
        <taxon>Actinomycetes</taxon>
        <taxon>Kitasatosporales</taxon>
        <taxon>Streptomycetaceae</taxon>
        <taxon>Streptomyces</taxon>
    </lineage>
</organism>